<dbReference type="PANTHER" id="PTHR12697">
    <property type="entry name" value="PBS LYASE HEAT-LIKE PROTEIN"/>
    <property type="match status" value="1"/>
</dbReference>
<reference evidence="3" key="1">
    <citation type="submission" date="2021-01" db="EMBL/GenBank/DDBJ databases">
        <authorList>
            <person name="Corre E."/>
            <person name="Pelletier E."/>
            <person name="Niang G."/>
            <person name="Scheremetjew M."/>
            <person name="Finn R."/>
            <person name="Kale V."/>
            <person name="Holt S."/>
            <person name="Cochrane G."/>
            <person name="Meng A."/>
            <person name="Brown T."/>
            <person name="Cohen L."/>
        </authorList>
    </citation>
    <scope>NUCLEOTIDE SEQUENCE</scope>
    <source>
        <strain evidence="3">Pbaha01</strain>
    </source>
</reference>
<dbReference type="InterPro" id="IPR004155">
    <property type="entry name" value="PBS_lyase_HEAT"/>
</dbReference>
<keyword evidence="1" id="KW-0677">Repeat</keyword>
<name>A0A7S0AVJ0_9DINO</name>
<accession>A0A7S0AVJ0</accession>
<dbReference type="SMART" id="SM00567">
    <property type="entry name" value="EZ_HEAT"/>
    <property type="match status" value="6"/>
</dbReference>
<dbReference type="CDD" id="cd17039">
    <property type="entry name" value="Ubl_ubiquitin_like"/>
    <property type="match status" value="1"/>
</dbReference>
<dbReference type="SUPFAM" id="SSF54236">
    <property type="entry name" value="Ubiquitin-like"/>
    <property type="match status" value="1"/>
</dbReference>
<evidence type="ECO:0000256" key="1">
    <source>
        <dbReference type="ARBA" id="ARBA00022737"/>
    </source>
</evidence>
<dbReference type="InterPro" id="IPR000357">
    <property type="entry name" value="HEAT"/>
</dbReference>
<dbReference type="PANTHER" id="PTHR12697:SF5">
    <property type="entry name" value="DEOXYHYPUSINE HYDROXYLASE"/>
    <property type="match status" value="1"/>
</dbReference>
<dbReference type="InterPro" id="IPR011989">
    <property type="entry name" value="ARM-like"/>
</dbReference>
<sequence>MLQVSALLGLGGNMCLQLVVQPEAKVLALKEEIAHRLHVPVLFQVLIFHTRVLGDDELLAAHHPGDGEILWVNILVSFHLARRCLEGGSESQKTEALKGLAQRGLVGDDRCTMAAAALEDRSKDVRETAVEVLGLVGGEAYGCAVAAVVARLGSPYDDVRLAAVQALREVARRGDTEAVAALVPRLEDASADVREAAVAAFGEIAEQGRGWAIARVRQCLQDHSMDVRWKALEALGELVSEKGDQGFVAEVISCLEMPNIYVRRWAVEVLGRVTEKGDRHAIAAVAAHMDHRDDDVRMAAGVALGKIAGKGDEFAVSRLNECLGHSDPGVRLAAIQARRALLR</sequence>
<dbReference type="PROSITE" id="PS50053">
    <property type="entry name" value="UBIQUITIN_2"/>
    <property type="match status" value="1"/>
</dbReference>
<evidence type="ECO:0000313" key="3">
    <source>
        <dbReference type="EMBL" id="CAD8373811.1"/>
    </source>
</evidence>
<dbReference type="InterPro" id="IPR029071">
    <property type="entry name" value="Ubiquitin-like_domsf"/>
</dbReference>
<dbReference type="InterPro" id="IPR016024">
    <property type="entry name" value="ARM-type_fold"/>
</dbReference>
<dbReference type="AlphaFoldDB" id="A0A7S0AVJ0"/>
<dbReference type="SMART" id="SM00213">
    <property type="entry name" value="UBQ"/>
    <property type="match status" value="1"/>
</dbReference>
<dbReference type="GO" id="GO:0016491">
    <property type="term" value="F:oxidoreductase activity"/>
    <property type="evidence" value="ECO:0007669"/>
    <property type="project" value="TreeGrafter"/>
</dbReference>
<protein>
    <recommendedName>
        <fullName evidence="2">Ubiquitin-like domain-containing protein</fullName>
    </recommendedName>
</protein>
<feature type="domain" description="Ubiquitin-like" evidence="2">
    <location>
        <begin position="1"/>
        <end position="70"/>
    </location>
</feature>
<dbReference type="SUPFAM" id="SSF48371">
    <property type="entry name" value="ARM repeat"/>
    <property type="match status" value="2"/>
</dbReference>
<dbReference type="Gene3D" id="3.10.20.90">
    <property type="entry name" value="Phosphatidylinositol 3-kinase Catalytic Subunit, Chain A, domain 1"/>
    <property type="match status" value="1"/>
</dbReference>
<dbReference type="EMBL" id="HBEG01035204">
    <property type="protein sequence ID" value="CAD8373811.1"/>
    <property type="molecule type" value="Transcribed_RNA"/>
</dbReference>
<organism evidence="3">
    <name type="scientific">Pyrodinium bahamense</name>
    <dbReference type="NCBI Taxonomy" id="73915"/>
    <lineage>
        <taxon>Eukaryota</taxon>
        <taxon>Sar</taxon>
        <taxon>Alveolata</taxon>
        <taxon>Dinophyceae</taxon>
        <taxon>Gonyaulacales</taxon>
        <taxon>Pyrocystaceae</taxon>
        <taxon>Pyrodinium</taxon>
    </lineage>
</organism>
<dbReference type="Pfam" id="PF02985">
    <property type="entry name" value="HEAT"/>
    <property type="match status" value="1"/>
</dbReference>
<proteinExistence type="predicted"/>
<dbReference type="InterPro" id="IPR000626">
    <property type="entry name" value="Ubiquitin-like_dom"/>
</dbReference>
<dbReference type="Gene3D" id="1.25.10.10">
    <property type="entry name" value="Leucine-rich Repeat Variant"/>
    <property type="match status" value="2"/>
</dbReference>
<gene>
    <name evidence="3" type="ORF">PBAH0796_LOCUS21541</name>
</gene>
<dbReference type="Pfam" id="PF13646">
    <property type="entry name" value="HEAT_2"/>
    <property type="match status" value="2"/>
</dbReference>
<evidence type="ECO:0000259" key="2">
    <source>
        <dbReference type="PROSITE" id="PS50053"/>
    </source>
</evidence>